<gene>
    <name evidence="2" type="ORF">GCM10007422_01570</name>
</gene>
<proteinExistence type="predicted"/>
<evidence type="ECO:0000256" key="1">
    <source>
        <dbReference type="SAM" id="MobiDB-lite"/>
    </source>
</evidence>
<sequence>MNPRMQQQLEHFKKVTSHQKASGEKRRTSNNSYEDSLSKAIRTEEDGKRFMANLKSVLEKSK</sequence>
<evidence type="ECO:0000313" key="2">
    <source>
        <dbReference type="EMBL" id="GGG92250.1"/>
    </source>
</evidence>
<dbReference type="EMBL" id="BMHZ01000001">
    <property type="protein sequence ID" value="GGG92250.1"/>
    <property type="molecule type" value="Genomic_DNA"/>
</dbReference>
<dbReference type="Proteomes" id="UP000642938">
    <property type="component" value="Unassembled WGS sequence"/>
</dbReference>
<keyword evidence="3" id="KW-1185">Reference proteome</keyword>
<name>A0ABQ1XEH0_9SPHI</name>
<reference evidence="3" key="1">
    <citation type="journal article" date="2019" name="Int. J. Syst. Evol. Microbiol.">
        <title>The Global Catalogue of Microorganisms (GCM) 10K type strain sequencing project: providing services to taxonomists for standard genome sequencing and annotation.</title>
        <authorList>
            <consortium name="The Broad Institute Genomics Platform"/>
            <consortium name="The Broad Institute Genome Sequencing Center for Infectious Disease"/>
            <person name="Wu L."/>
            <person name="Ma J."/>
        </authorList>
    </citation>
    <scope>NUCLEOTIDE SEQUENCE [LARGE SCALE GENOMIC DNA]</scope>
    <source>
        <strain evidence="3">CGMCC 1.15287</strain>
    </source>
</reference>
<feature type="region of interest" description="Disordered" evidence="1">
    <location>
        <begin position="1"/>
        <end position="40"/>
    </location>
</feature>
<accession>A0ABQ1XEH0</accession>
<evidence type="ECO:0000313" key="3">
    <source>
        <dbReference type="Proteomes" id="UP000642938"/>
    </source>
</evidence>
<organism evidence="2 3">
    <name type="scientific">Pedobacter zeae</name>
    <dbReference type="NCBI Taxonomy" id="1737356"/>
    <lineage>
        <taxon>Bacteria</taxon>
        <taxon>Pseudomonadati</taxon>
        <taxon>Bacteroidota</taxon>
        <taxon>Sphingobacteriia</taxon>
        <taxon>Sphingobacteriales</taxon>
        <taxon>Sphingobacteriaceae</taxon>
        <taxon>Pedobacter</taxon>
    </lineage>
</organism>
<protein>
    <submittedName>
        <fullName evidence="2">Uncharacterized protein</fullName>
    </submittedName>
</protein>
<comment type="caution">
    <text evidence="2">The sequence shown here is derived from an EMBL/GenBank/DDBJ whole genome shotgun (WGS) entry which is preliminary data.</text>
</comment>